<sequence>MYNQYFTLSIPLQRLTRVVPLLPQHRHCMHVSAWRRQLSCKRTSTDQNRQSRGVSGPPTSVLGLQITANFTMNTKIDVTVQGECSLSNQK</sequence>
<accession>U5TRC1</accession>
<name>U5TRC1_SERMA</name>
<proteinExistence type="predicted"/>
<dbReference type="AlphaFoldDB" id="U5TRC1"/>
<evidence type="ECO:0000256" key="1">
    <source>
        <dbReference type="SAM" id="MobiDB-lite"/>
    </source>
</evidence>
<feature type="region of interest" description="Disordered" evidence="1">
    <location>
        <begin position="41"/>
        <end position="60"/>
    </location>
</feature>
<organism evidence="2">
    <name type="scientific">Serratia marcescens</name>
    <dbReference type="NCBI Taxonomy" id="615"/>
    <lineage>
        <taxon>Bacteria</taxon>
        <taxon>Pseudomonadati</taxon>
        <taxon>Pseudomonadota</taxon>
        <taxon>Gammaproteobacteria</taxon>
        <taxon>Enterobacterales</taxon>
        <taxon>Yersiniaceae</taxon>
        <taxon>Serratia</taxon>
    </lineage>
</organism>
<protein>
    <submittedName>
        <fullName evidence="2">Uncharacterized protein</fullName>
    </submittedName>
</protein>
<feature type="compositionally biased region" description="Polar residues" evidence="1">
    <location>
        <begin position="41"/>
        <end position="53"/>
    </location>
</feature>
<dbReference type="EMBL" id="KF615855">
    <property type="protein sequence ID" value="AGZ03863.1"/>
    <property type="molecule type" value="Genomic_DNA"/>
</dbReference>
<evidence type="ECO:0000313" key="2">
    <source>
        <dbReference type="EMBL" id="AGZ03828.1"/>
    </source>
</evidence>
<dbReference type="EMBL" id="KF445086">
    <property type="protein sequence ID" value="AGZ03828.1"/>
    <property type="molecule type" value="Genomic_DNA"/>
</dbReference>
<gene>
    <name evidence="2" type="ORF">SME10408_34</name>
    <name evidence="3" type="ORF">SME12620_34</name>
</gene>
<evidence type="ECO:0000313" key="3">
    <source>
        <dbReference type="EMBL" id="AGZ03863.1"/>
    </source>
</evidence>
<reference evidence="2" key="1">
    <citation type="journal article" date="2014" name="J. Antimicrob. Chemother.">
        <title>Serratia marcescens harbouring SME-type class A carbapenemases in Canada and the presence of blaSME on a novel genomic island, SmarGI1-1.</title>
        <authorList>
            <person name="Mataseje L.F."/>
            <person name="Boyd D.A."/>
            <person name="Delport J."/>
            <person name="Hoang L."/>
            <person name="Imperial M."/>
            <person name="Lefebvre B."/>
            <person name="Kuhn M."/>
            <person name="Van Caeseele P."/>
            <person name="Willey B.M."/>
            <person name="Mulvey M.R."/>
        </authorList>
    </citation>
    <scope>NUCLEOTIDE SEQUENCE</scope>
    <source>
        <strain evidence="2">N10-0408</strain>
        <strain evidence="3">N12-0620</strain>
    </source>
</reference>